<evidence type="ECO:0000256" key="4">
    <source>
        <dbReference type="ARBA" id="ARBA00022989"/>
    </source>
</evidence>
<comment type="caution">
    <text evidence="9">Lacks conserved residue(s) required for the propagation of feature annotation.</text>
</comment>
<evidence type="ECO:0000313" key="13">
    <source>
        <dbReference type="EMBL" id="CAH1262951.1"/>
    </source>
</evidence>
<name>A0A8J9ZVU9_BRALA</name>
<feature type="transmembrane region" description="Helical" evidence="11">
    <location>
        <begin position="21"/>
        <end position="40"/>
    </location>
</feature>
<evidence type="ECO:0000256" key="3">
    <source>
        <dbReference type="ARBA" id="ARBA00022737"/>
    </source>
</evidence>
<reference evidence="13" key="1">
    <citation type="submission" date="2022-01" db="EMBL/GenBank/DDBJ databases">
        <authorList>
            <person name="Braso-Vives M."/>
        </authorList>
    </citation>
    <scope>NUCLEOTIDE SEQUENCE</scope>
</reference>
<evidence type="ECO:0000256" key="8">
    <source>
        <dbReference type="ARBA" id="ARBA00023180"/>
    </source>
</evidence>
<dbReference type="GO" id="GO:0046330">
    <property type="term" value="P:positive regulation of JNK cascade"/>
    <property type="evidence" value="ECO:0007669"/>
    <property type="project" value="InterPro"/>
</dbReference>
<evidence type="ECO:0000313" key="14">
    <source>
        <dbReference type="Proteomes" id="UP000838412"/>
    </source>
</evidence>
<dbReference type="SUPFAM" id="SSF57586">
    <property type="entry name" value="TNF receptor-like"/>
    <property type="match status" value="1"/>
</dbReference>
<keyword evidence="2 11" id="KW-0812">Transmembrane</keyword>
<feature type="domain" description="TNFR-Cys" evidence="12">
    <location>
        <begin position="42"/>
        <end position="79"/>
    </location>
</feature>
<proteinExistence type="predicted"/>
<evidence type="ECO:0000256" key="5">
    <source>
        <dbReference type="ARBA" id="ARBA00023136"/>
    </source>
</evidence>
<dbReference type="PANTHER" id="PTHR12120">
    <property type="entry name" value="TNFR-CYS DOMAIN-CONTAINING PROTEIN"/>
    <property type="match status" value="1"/>
</dbReference>
<feature type="transmembrane region" description="Helical" evidence="11">
    <location>
        <begin position="179"/>
        <end position="199"/>
    </location>
</feature>
<dbReference type="GO" id="GO:0005886">
    <property type="term" value="C:plasma membrane"/>
    <property type="evidence" value="ECO:0007669"/>
    <property type="project" value="TreeGrafter"/>
</dbReference>
<sequence>MSDVCKLLSEMSQGNVRDKNSYWVILGLLCCMVCTCTASVDDCPENQYYGERWCIPCTICQDLNKELLQPCLPQSDAVCGDCLPGYYLDQRYCHPCKYAPSDHRYCQLWLASQTTAKPAAGSTTSPSTQTHHSVAQTTPPPLTGQASSKPTDDINNVSMPTSANPSKQKQGPPLRPGPVAAIVIVPSLAVLTLIGALVWRIKHKKKEATAVQATPDEDQQAHSYP</sequence>
<keyword evidence="14" id="KW-1185">Reference proteome</keyword>
<keyword evidence="8" id="KW-0325">Glycoprotein</keyword>
<keyword evidence="3" id="KW-0677">Repeat</keyword>
<evidence type="ECO:0000259" key="12">
    <source>
        <dbReference type="PROSITE" id="PS50050"/>
    </source>
</evidence>
<accession>A0A8J9ZVU9</accession>
<evidence type="ECO:0000256" key="7">
    <source>
        <dbReference type="ARBA" id="ARBA00023170"/>
    </source>
</evidence>
<dbReference type="PROSITE" id="PS50050">
    <property type="entry name" value="TNFR_NGFR_2"/>
    <property type="match status" value="1"/>
</dbReference>
<dbReference type="SMART" id="SM00208">
    <property type="entry name" value="TNFR"/>
    <property type="match status" value="1"/>
</dbReference>
<dbReference type="PANTHER" id="PTHR12120:SF9">
    <property type="entry name" value="TUMOR NECROSIS FACTOR RECEPTOR SUPERFAMILY MEMBER EDAR"/>
    <property type="match status" value="1"/>
</dbReference>
<feature type="region of interest" description="Disordered" evidence="10">
    <location>
        <begin position="119"/>
        <end position="174"/>
    </location>
</feature>
<dbReference type="Pfam" id="PF00020">
    <property type="entry name" value="TNFR_c6"/>
    <property type="match status" value="1"/>
</dbReference>
<dbReference type="InterPro" id="IPR001368">
    <property type="entry name" value="TNFR/NGFR_Cys_rich_reg"/>
</dbReference>
<comment type="subcellular location">
    <subcellularLocation>
        <location evidence="1">Membrane</location>
        <topology evidence="1">Single-pass membrane protein</topology>
    </subcellularLocation>
</comment>
<keyword evidence="5 11" id="KW-0472">Membrane</keyword>
<dbReference type="GO" id="GO:0038023">
    <property type="term" value="F:signaling receptor activity"/>
    <property type="evidence" value="ECO:0007669"/>
    <property type="project" value="InterPro"/>
</dbReference>
<organism evidence="13 14">
    <name type="scientific">Branchiostoma lanceolatum</name>
    <name type="common">Common lancelet</name>
    <name type="synonym">Amphioxus lanceolatum</name>
    <dbReference type="NCBI Taxonomy" id="7740"/>
    <lineage>
        <taxon>Eukaryota</taxon>
        <taxon>Metazoa</taxon>
        <taxon>Chordata</taxon>
        <taxon>Cephalochordata</taxon>
        <taxon>Leptocardii</taxon>
        <taxon>Amphioxiformes</taxon>
        <taxon>Branchiostomatidae</taxon>
        <taxon>Branchiostoma</taxon>
    </lineage>
</organism>
<evidence type="ECO:0000256" key="9">
    <source>
        <dbReference type="PROSITE-ProRule" id="PRU00206"/>
    </source>
</evidence>
<evidence type="ECO:0000256" key="11">
    <source>
        <dbReference type="SAM" id="Phobius"/>
    </source>
</evidence>
<evidence type="ECO:0000256" key="6">
    <source>
        <dbReference type="ARBA" id="ARBA00023157"/>
    </source>
</evidence>
<dbReference type="GO" id="GO:0043123">
    <property type="term" value="P:positive regulation of canonical NF-kappaB signal transduction"/>
    <property type="evidence" value="ECO:0007669"/>
    <property type="project" value="InterPro"/>
</dbReference>
<feature type="compositionally biased region" description="Polar residues" evidence="10">
    <location>
        <begin position="144"/>
        <end position="169"/>
    </location>
</feature>
<evidence type="ECO:0000256" key="2">
    <source>
        <dbReference type="ARBA" id="ARBA00022692"/>
    </source>
</evidence>
<dbReference type="Gene3D" id="2.10.50.10">
    <property type="entry name" value="Tumor Necrosis Factor Receptor, subunit A, domain 2"/>
    <property type="match status" value="1"/>
</dbReference>
<dbReference type="EMBL" id="OV696689">
    <property type="protein sequence ID" value="CAH1262951.1"/>
    <property type="molecule type" value="Genomic_DNA"/>
</dbReference>
<dbReference type="InterPro" id="IPR047526">
    <property type="entry name" value="TNR19/27/EDAR"/>
</dbReference>
<feature type="repeat" description="TNFR-Cys" evidence="9">
    <location>
        <begin position="42"/>
        <end position="79"/>
    </location>
</feature>
<evidence type="ECO:0000256" key="1">
    <source>
        <dbReference type="ARBA" id="ARBA00004167"/>
    </source>
</evidence>
<dbReference type="AlphaFoldDB" id="A0A8J9ZVU9"/>
<dbReference type="OrthoDB" id="10017617at2759"/>
<keyword evidence="6" id="KW-1015">Disulfide bond</keyword>
<feature type="compositionally biased region" description="Low complexity" evidence="10">
    <location>
        <begin position="122"/>
        <end position="133"/>
    </location>
</feature>
<evidence type="ECO:0000256" key="10">
    <source>
        <dbReference type="SAM" id="MobiDB-lite"/>
    </source>
</evidence>
<gene>
    <name evidence="13" type="primary">Hypp2602</name>
    <name evidence="13" type="ORF">BLAG_LOCUS17789</name>
</gene>
<dbReference type="PROSITE" id="PS00652">
    <property type="entry name" value="TNFR_NGFR_1"/>
    <property type="match status" value="1"/>
</dbReference>
<protein>
    <submittedName>
        <fullName evidence="13">Hypp2602 protein</fullName>
    </submittedName>
</protein>
<dbReference type="Proteomes" id="UP000838412">
    <property type="component" value="Chromosome 4"/>
</dbReference>
<keyword evidence="4 11" id="KW-1133">Transmembrane helix</keyword>
<keyword evidence="7" id="KW-0675">Receptor</keyword>